<sequence>MSVIRAASMAVCAFAGALSVPAWAQTYGSCTIAAASPDLGSITSFAAAQNPRQGSGSSGLGCSAISVATVSYLKVRLESSTFLMTGPGGRTIPFTVSSTPGGAAINAGAEVDFSSFDLLNLFTGPGGTVPLYFRTTPTAGLAAGTYTGTVSLRWHFSICSLGVAVCLAYSQSPGFVRPILFTPIDWGAGVPVTITVRLNIENDCMITAPDAEFGAAPLVSSFNPVTRTVSIRCSAGASYSVGLSNGENYSGGARRMRSGSNFLRYELYKGTSGADRWGSAGGERRASALADVNPGAYDGSTTQGFVYRAVIDPAQPTPPAGRYVDTILVDVAF</sequence>
<accession>A0A2W5A7E1</accession>
<evidence type="ECO:0000313" key="4">
    <source>
        <dbReference type="Proteomes" id="UP000249066"/>
    </source>
</evidence>
<gene>
    <name evidence="3" type="ORF">DI623_11285</name>
</gene>
<protein>
    <recommendedName>
        <fullName evidence="2">Spore coat protein U/FanG domain-containing protein</fullName>
    </recommendedName>
</protein>
<evidence type="ECO:0000259" key="2">
    <source>
        <dbReference type="Pfam" id="PF05229"/>
    </source>
</evidence>
<dbReference type="AlphaFoldDB" id="A0A2W5A7E1"/>
<evidence type="ECO:0000313" key="3">
    <source>
        <dbReference type="EMBL" id="PZO89132.1"/>
    </source>
</evidence>
<feature type="domain" description="Spore coat protein U/FanG" evidence="2">
    <location>
        <begin position="193"/>
        <end position="329"/>
    </location>
</feature>
<dbReference type="InterPro" id="IPR007893">
    <property type="entry name" value="Spore_coat_U/FanG"/>
</dbReference>
<dbReference type="InterPro" id="IPR053167">
    <property type="entry name" value="Spore_coat_component"/>
</dbReference>
<comment type="caution">
    <text evidence="3">The sequence shown here is derived from an EMBL/GenBank/DDBJ whole genome shotgun (WGS) entry which is preliminary data.</text>
</comment>
<reference evidence="3 4" key="1">
    <citation type="submission" date="2017-08" db="EMBL/GenBank/DDBJ databases">
        <title>Infants hospitalized years apart are colonized by the same room-sourced microbial strains.</title>
        <authorList>
            <person name="Brooks B."/>
            <person name="Olm M.R."/>
            <person name="Firek B.A."/>
            <person name="Baker R."/>
            <person name="Thomas B.C."/>
            <person name="Morowitz M.J."/>
            <person name="Banfield J.F."/>
        </authorList>
    </citation>
    <scope>NUCLEOTIDE SEQUENCE [LARGE SCALE GENOMIC DNA]</scope>
    <source>
        <strain evidence="3">S2_018_000_R2_101</strain>
    </source>
</reference>
<dbReference type="PANTHER" id="PTHR37089">
    <property type="entry name" value="PROTEIN U-RELATED"/>
    <property type="match status" value="1"/>
</dbReference>
<feature type="signal peptide" evidence="1">
    <location>
        <begin position="1"/>
        <end position="24"/>
    </location>
</feature>
<proteinExistence type="predicted"/>
<name>A0A2W5A7E1_9SPHN</name>
<dbReference type="EMBL" id="QFNN01000072">
    <property type="protein sequence ID" value="PZO89132.1"/>
    <property type="molecule type" value="Genomic_DNA"/>
</dbReference>
<organism evidence="3 4">
    <name type="scientific">Sphingomonas sanxanigenens</name>
    <dbReference type="NCBI Taxonomy" id="397260"/>
    <lineage>
        <taxon>Bacteria</taxon>
        <taxon>Pseudomonadati</taxon>
        <taxon>Pseudomonadota</taxon>
        <taxon>Alphaproteobacteria</taxon>
        <taxon>Sphingomonadales</taxon>
        <taxon>Sphingomonadaceae</taxon>
        <taxon>Sphingomonas</taxon>
    </lineage>
</organism>
<evidence type="ECO:0000256" key="1">
    <source>
        <dbReference type="SAM" id="SignalP"/>
    </source>
</evidence>
<dbReference type="PANTHER" id="PTHR37089:SF1">
    <property type="entry name" value="MEMBRANE PROTEIN"/>
    <property type="match status" value="1"/>
</dbReference>
<feature type="chain" id="PRO_5016019365" description="Spore coat protein U/FanG domain-containing protein" evidence="1">
    <location>
        <begin position="25"/>
        <end position="333"/>
    </location>
</feature>
<dbReference type="Proteomes" id="UP000249066">
    <property type="component" value="Unassembled WGS sequence"/>
</dbReference>
<dbReference type="SMART" id="SM00972">
    <property type="entry name" value="SCPU"/>
    <property type="match status" value="2"/>
</dbReference>
<feature type="domain" description="Spore coat protein U/FanG" evidence="2">
    <location>
        <begin position="24"/>
        <end position="151"/>
    </location>
</feature>
<dbReference type="Pfam" id="PF05229">
    <property type="entry name" value="SCPU"/>
    <property type="match status" value="2"/>
</dbReference>
<keyword evidence="1" id="KW-0732">Signal</keyword>